<evidence type="ECO:0000256" key="8">
    <source>
        <dbReference type="SAM" id="Phobius"/>
    </source>
</evidence>
<dbReference type="Pfam" id="PF00092">
    <property type="entry name" value="VWA"/>
    <property type="match status" value="1"/>
</dbReference>
<feature type="domain" description="ZP" evidence="10">
    <location>
        <begin position="422"/>
        <end position="668"/>
    </location>
</feature>
<comment type="caution">
    <text evidence="11">The sequence shown here is derived from an EMBL/GenBank/DDBJ whole genome shotgun (WGS) entry which is preliminary data.</text>
</comment>
<accession>A0A6A5H528</accession>
<dbReference type="Gene3D" id="3.40.50.410">
    <property type="entry name" value="von Willebrand factor, type A domain"/>
    <property type="match status" value="1"/>
</dbReference>
<evidence type="ECO:0000259" key="10">
    <source>
        <dbReference type="PROSITE" id="PS51034"/>
    </source>
</evidence>
<organism evidence="11 12">
    <name type="scientific">Caenorhabditis remanei</name>
    <name type="common">Caenorhabditis vulgaris</name>
    <dbReference type="NCBI Taxonomy" id="31234"/>
    <lineage>
        <taxon>Eukaryota</taxon>
        <taxon>Metazoa</taxon>
        <taxon>Ecdysozoa</taxon>
        <taxon>Nematoda</taxon>
        <taxon>Chromadorea</taxon>
        <taxon>Rhabditida</taxon>
        <taxon>Rhabditina</taxon>
        <taxon>Rhabditomorpha</taxon>
        <taxon>Rhabditoidea</taxon>
        <taxon>Rhabditidae</taxon>
        <taxon>Peloderinae</taxon>
        <taxon>Caenorhabditis</taxon>
    </lineage>
</organism>
<keyword evidence="3" id="KW-1003">Cell membrane</keyword>
<evidence type="ECO:0000256" key="2">
    <source>
        <dbReference type="ARBA" id="ARBA00022460"/>
    </source>
</evidence>
<dbReference type="InterPro" id="IPR002035">
    <property type="entry name" value="VWF_A"/>
</dbReference>
<dbReference type="InterPro" id="IPR051962">
    <property type="entry name" value="Cuticlin"/>
</dbReference>
<dbReference type="EMBL" id="WUAV01000003">
    <property type="protein sequence ID" value="KAF1762119.1"/>
    <property type="molecule type" value="Genomic_DNA"/>
</dbReference>
<sequence length="763" mass="85801">MSNEDSIVPIKLAQTFIHVIDFHADPVTCVSASSGTVSYDSILSARHGRVDLLMKQDAIHCTRQPPRPHHVSKLKRVFNKDLIEKPVKVDIETFQAVKKEHIIRKLGVKETSKPVNDFVEVSKEVDLALKECLLNFQKPEEDETKKGVFNITIEFPSSIPVPVTKPKEKFIIHQKALTRNLSSQIRDSFGSNLDGQQQTEIITFLTLIQTNSANPIDNGLVDSELIHECVTHKAVEVILLLDASGSIGDDTFKKQLSFAMHLASRLNISEEGSHMALIQYAETPKLEFSLGQFNHPTQLEWAIQRIEYQSGATNTGQALRLTLEKGLQGARPGIPKVAIVITDGQSQDDVSEPSQLLRDADVMVYAIGVTNLVNVHQLHQMTGNPVRVFTVETFEQLDRALADSLTWSMCKTEFRPGAPEIICGPDRIGVKASTKQPFEGNVFVMDHYHDEECRAGPEKFPDSRSIGLTVPFSACNVHRYRSLNPKGIFVEVSIVFMFHSLFMTKTDQTVKVQCFYMEADKHVTVPLSVSMITTVFREQIYQMPQCAYTLRKGAPDGPIVRFATLGESVYHRWECIEVEGADKDTFGMLVHSCYVDNGYGDRVDILDSNGCGLDAVLLSTPDYDTSLRLATKPYHVFKYADRPVLQFQCQITLCLKYDGGCEGITPPQNCKKLPGEDGNHHHHHHDHSERRRKLVRRLADGVGTIDVFTDSVTVLEQEPACQQPLPYPITNTNIWIMATITLINIFVFIVTIWFTFRKRRCKP</sequence>
<gene>
    <name evidence="11" type="ORF">GCK72_010381</name>
</gene>
<dbReference type="PROSITE" id="PS50234">
    <property type="entry name" value="VWFA"/>
    <property type="match status" value="1"/>
</dbReference>
<dbReference type="RefSeq" id="XP_053587407.1">
    <property type="nucleotide sequence ID" value="XM_053727830.1"/>
</dbReference>
<dbReference type="FunFam" id="3.40.50.410:FF:000113">
    <property type="entry name" value="Protein CBR-CUT-6"/>
    <property type="match status" value="1"/>
</dbReference>
<evidence type="ECO:0000256" key="5">
    <source>
        <dbReference type="ARBA" id="ARBA00022729"/>
    </source>
</evidence>
<evidence type="ECO:0000313" key="11">
    <source>
        <dbReference type="EMBL" id="KAF1762119.1"/>
    </source>
</evidence>
<proteinExistence type="predicted"/>
<evidence type="ECO:0000256" key="1">
    <source>
        <dbReference type="ARBA" id="ARBA00004251"/>
    </source>
</evidence>
<dbReference type="InterPro" id="IPR057475">
    <property type="entry name" value="CUT_C"/>
</dbReference>
<protein>
    <submittedName>
        <fullName evidence="11">Uncharacterized protein</fullName>
    </submittedName>
</protein>
<evidence type="ECO:0000256" key="6">
    <source>
        <dbReference type="ARBA" id="ARBA00022989"/>
    </source>
</evidence>
<dbReference type="PANTHER" id="PTHR22907:SF47">
    <property type="entry name" value="CUTICLIN-6"/>
    <property type="match status" value="1"/>
</dbReference>
<dbReference type="AlphaFoldDB" id="A0A6A5H528"/>
<dbReference type="GO" id="GO:0042302">
    <property type="term" value="F:structural constituent of cuticle"/>
    <property type="evidence" value="ECO:0007669"/>
    <property type="project" value="UniProtKB-KW"/>
</dbReference>
<dbReference type="SUPFAM" id="SSF53300">
    <property type="entry name" value="vWA-like"/>
    <property type="match status" value="1"/>
</dbReference>
<feature type="domain" description="VWFA" evidence="9">
    <location>
        <begin position="236"/>
        <end position="405"/>
    </location>
</feature>
<evidence type="ECO:0000313" key="12">
    <source>
        <dbReference type="Proteomes" id="UP000483820"/>
    </source>
</evidence>
<keyword evidence="6 8" id="KW-1133">Transmembrane helix</keyword>
<dbReference type="Proteomes" id="UP000483820">
    <property type="component" value="Chromosome III"/>
</dbReference>
<dbReference type="SMART" id="SM00241">
    <property type="entry name" value="ZP"/>
    <property type="match status" value="1"/>
</dbReference>
<dbReference type="KEGG" id="crq:GCK72_010381"/>
<comment type="subcellular location">
    <subcellularLocation>
        <location evidence="1">Cell membrane</location>
        <topology evidence="1">Single-pass type I membrane protein</topology>
    </subcellularLocation>
</comment>
<keyword evidence="4 8" id="KW-0812">Transmembrane</keyword>
<evidence type="ECO:0000256" key="4">
    <source>
        <dbReference type="ARBA" id="ARBA00022692"/>
    </source>
</evidence>
<dbReference type="PRINTS" id="PR00453">
    <property type="entry name" value="VWFADOMAIN"/>
</dbReference>
<dbReference type="SMART" id="SM00327">
    <property type="entry name" value="VWA"/>
    <property type="match status" value="1"/>
</dbReference>
<dbReference type="InterPro" id="IPR056953">
    <property type="entry name" value="CUT_N"/>
</dbReference>
<dbReference type="GO" id="GO:0005886">
    <property type="term" value="C:plasma membrane"/>
    <property type="evidence" value="ECO:0007669"/>
    <property type="project" value="UniProtKB-SubCell"/>
</dbReference>
<dbReference type="PROSITE" id="PS51034">
    <property type="entry name" value="ZP_2"/>
    <property type="match status" value="1"/>
</dbReference>
<dbReference type="InterPro" id="IPR001507">
    <property type="entry name" value="ZP_dom"/>
</dbReference>
<evidence type="ECO:0000256" key="3">
    <source>
        <dbReference type="ARBA" id="ARBA00022475"/>
    </source>
</evidence>
<keyword evidence="7 8" id="KW-0472">Membrane</keyword>
<name>A0A6A5H528_CAERE</name>
<dbReference type="GeneID" id="9800930"/>
<dbReference type="CTD" id="9800930"/>
<keyword evidence="5" id="KW-0732">Signal</keyword>
<evidence type="ECO:0000256" key="7">
    <source>
        <dbReference type="ARBA" id="ARBA00023136"/>
    </source>
</evidence>
<reference evidence="11 12" key="1">
    <citation type="submission" date="2019-12" db="EMBL/GenBank/DDBJ databases">
        <title>Chromosome-level assembly of the Caenorhabditis remanei genome.</title>
        <authorList>
            <person name="Teterina A.A."/>
            <person name="Willis J.H."/>
            <person name="Phillips P.C."/>
        </authorList>
    </citation>
    <scope>NUCLEOTIDE SEQUENCE [LARGE SCALE GENOMIC DNA]</scope>
    <source>
        <strain evidence="11 12">PX506</strain>
        <tissue evidence="11">Whole organism</tissue>
    </source>
</reference>
<dbReference type="Pfam" id="PF25301">
    <property type="entry name" value="CUT_C"/>
    <property type="match status" value="1"/>
</dbReference>
<keyword evidence="2" id="KW-0193">Cuticle</keyword>
<feature type="transmembrane region" description="Helical" evidence="8">
    <location>
        <begin position="734"/>
        <end position="756"/>
    </location>
</feature>
<dbReference type="Pfam" id="PF25057">
    <property type="entry name" value="CUT_N"/>
    <property type="match status" value="1"/>
</dbReference>
<dbReference type="InterPro" id="IPR036465">
    <property type="entry name" value="vWFA_dom_sf"/>
</dbReference>
<evidence type="ECO:0000259" key="9">
    <source>
        <dbReference type="PROSITE" id="PS50234"/>
    </source>
</evidence>
<dbReference type="PANTHER" id="PTHR22907">
    <property type="entry name" value="GH04558P"/>
    <property type="match status" value="1"/>
</dbReference>